<evidence type="ECO:0000313" key="5">
    <source>
        <dbReference type="Proteomes" id="UP000655994"/>
    </source>
</evidence>
<dbReference type="CDD" id="cd10936">
    <property type="entry name" value="CE4_DAC2"/>
    <property type="match status" value="1"/>
</dbReference>
<comment type="caution">
    <text evidence="3">The sequence shown here is derived from an EMBL/GenBank/DDBJ whole genome shotgun (WGS) entry which is preliminary data.</text>
</comment>
<dbReference type="InterPro" id="IPR011330">
    <property type="entry name" value="Glyco_hydro/deAcase_b/a-brl"/>
</dbReference>
<evidence type="ECO:0000256" key="1">
    <source>
        <dbReference type="SAM" id="SignalP"/>
    </source>
</evidence>
<dbReference type="RefSeq" id="WP_199494473.1">
    <property type="nucleotide sequence ID" value="NZ_JAEMOO010000005.1"/>
</dbReference>
<dbReference type="Gene3D" id="3.20.20.370">
    <property type="entry name" value="Glycoside hydrolase/deacetylase"/>
    <property type="match status" value="1"/>
</dbReference>
<evidence type="ECO:0000313" key="3">
    <source>
        <dbReference type="EMBL" id="MBJ7316466.1"/>
    </source>
</evidence>
<dbReference type="Pfam" id="PF04748">
    <property type="entry name" value="Polysacc_deac_2"/>
    <property type="match status" value="1"/>
</dbReference>
<feature type="chain" id="PRO_5034987404" evidence="1">
    <location>
        <begin position="21"/>
        <end position="251"/>
    </location>
</feature>
<proteinExistence type="predicted"/>
<accession>A0A8I1GDL5</accession>
<dbReference type="EMBL" id="JAEMOP010000009">
    <property type="protein sequence ID" value="MBJ7316466.1"/>
    <property type="molecule type" value="Genomic_DNA"/>
</dbReference>
<dbReference type="Proteomes" id="UP000621390">
    <property type="component" value="Unassembled WGS sequence"/>
</dbReference>
<evidence type="ECO:0000313" key="4">
    <source>
        <dbReference type="Proteomes" id="UP000621390"/>
    </source>
</evidence>
<dbReference type="PANTHER" id="PTHR30105:SF2">
    <property type="entry name" value="DIVERGENT POLYSACCHARIDE DEACETYLASE SUPERFAMILY"/>
    <property type="match status" value="1"/>
</dbReference>
<gene>
    <name evidence="2" type="ORF">JHC10_08465</name>
    <name evidence="3" type="ORF">JHC11_10785</name>
</gene>
<dbReference type="SUPFAM" id="SSF88713">
    <property type="entry name" value="Glycoside hydrolase/deacetylase"/>
    <property type="match status" value="1"/>
</dbReference>
<protein>
    <submittedName>
        <fullName evidence="3">Divergent polysaccharide deacetylase family protein</fullName>
    </submittedName>
</protein>
<evidence type="ECO:0000313" key="2">
    <source>
        <dbReference type="EMBL" id="MBJ7266976.1"/>
    </source>
</evidence>
<reference evidence="3 5" key="1">
    <citation type="submission" date="2020-09" db="EMBL/GenBank/DDBJ databases">
        <title>Draft Genomes of Bacterial Isolates from North Pond Shallow Sediments.</title>
        <authorList>
            <person name="Kiel Reese B."/>
            <person name="Mullis M."/>
            <person name="Weisend R.E."/>
        </authorList>
    </citation>
    <scope>NUCLEOTIDE SEQUENCE</scope>
    <source>
        <strain evidence="3">KJE-2</strain>
        <strain evidence="2 5">KJE-3</strain>
    </source>
</reference>
<keyword evidence="5" id="KW-1185">Reference proteome</keyword>
<dbReference type="Proteomes" id="UP000655994">
    <property type="component" value="Unassembled WGS sequence"/>
</dbReference>
<dbReference type="AlphaFoldDB" id="A0A8I1GDL5"/>
<organism evidence="3 4">
    <name type="scientific">Idiomarina abyssalis</name>
    <dbReference type="NCBI Taxonomy" id="86102"/>
    <lineage>
        <taxon>Bacteria</taxon>
        <taxon>Pseudomonadati</taxon>
        <taxon>Pseudomonadota</taxon>
        <taxon>Gammaproteobacteria</taxon>
        <taxon>Alteromonadales</taxon>
        <taxon>Idiomarinaceae</taxon>
        <taxon>Idiomarina</taxon>
    </lineage>
</organism>
<feature type="signal peptide" evidence="1">
    <location>
        <begin position="1"/>
        <end position="20"/>
    </location>
</feature>
<dbReference type="EMBL" id="JAEMOS010000023">
    <property type="protein sequence ID" value="MBJ7266976.1"/>
    <property type="molecule type" value="Genomic_DNA"/>
</dbReference>
<dbReference type="GO" id="GO:0005975">
    <property type="term" value="P:carbohydrate metabolic process"/>
    <property type="evidence" value="ECO:0007669"/>
    <property type="project" value="InterPro"/>
</dbReference>
<name>A0A8I1GDL5_9GAMM</name>
<dbReference type="InterPro" id="IPR006837">
    <property type="entry name" value="Divergent_DAC"/>
</dbReference>
<keyword evidence="1" id="KW-0732">Signal</keyword>
<dbReference type="PANTHER" id="PTHR30105">
    <property type="entry name" value="UNCHARACTERIZED YIBQ-RELATED"/>
    <property type="match status" value="1"/>
</dbReference>
<sequence length="251" mass="27691">MLRLLATLALLTCLAAPVSAGKIAIVIDDIGNHKNDLKAALLPGNVSFAVLPYTPYARAFALRAHHQQKQVLLHMPMEAIENDRPGPGVVTADMSNAQIKLQLVNALDSIPYVTGVNNHMGSKLTQLPMPMQAVMETLAARKLFFIDSRTSEFSVAEQIAGQFGVRTSRRHVFLDNEVDQNYLQQQFDQLLRLAKRDGQAIGIGHPYPETLSFLKQHLPELQKQGIELVFVSELTQATNQNGYLLPVTSAK</sequence>